<dbReference type="OrthoDB" id="299317at2759"/>
<dbReference type="Proteomes" id="UP000689195">
    <property type="component" value="Unassembled WGS sequence"/>
</dbReference>
<dbReference type="EMBL" id="CAJJDO010000012">
    <property type="protein sequence ID" value="CAD8143638.1"/>
    <property type="molecule type" value="Genomic_DNA"/>
</dbReference>
<gene>
    <name evidence="1" type="ORF">PPENT_87.1.T0120329</name>
</gene>
<dbReference type="AlphaFoldDB" id="A0A8S1SV61"/>
<sequence length="92" mass="10433">MRGFFTFAKQFISFSSIKTQQMKVSIRLVNQSINGQFRLCSTLTALRMSNLYGICQTSSIEEVDNESELDIHISQLLSLSLKAEQQTIHTSI</sequence>
<keyword evidence="2" id="KW-1185">Reference proteome</keyword>
<organism evidence="1 2">
    <name type="scientific">Paramecium pentaurelia</name>
    <dbReference type="NCBI Taxonomy" id="43138"/>
    <lineage>
        <taxon>Eukaryota</taxon>
        <taxon>Sar</taxon>
        <taxon>Alveolata</taxon>
        <taxon>Ciliophora</taxon>
        <taxon>Intramacronucleata</taxon>
        <taxon>Oligohymenophorea</taxon>
        <taxon>Peniculida</taxon>
        <taxon>Parameciidae</taxon>
        <taxon>Paramecium</taxon>
    </lineage>
</organism>
<evidence type="ECO:0000313" key="2">
    <source>
        <dbReference type="Proteomes" id="UP000689195"/>
    </source>
</evidence>
<reference evidence="1" key="1">
    <citation type="submission" date="2021-01" db="EMBL/GenBank/DDBJ databases">
        <authorList>
            <consortium name="Genoscope - CEA"/>
            <person name="William W."/>
        </authorList>
    </citation>
    <scope>NUCLEOTIDE SEQUENCE</scope>
</reference>
<evidence type="ECO:0000313" key="1">
    <source>
        <dbReference type="EMBL" id="CAD8143638.1"/>
    </source>
</evidence>
<proteinExistence type="predicted"/>
<accession>A0A8S1SV61</accession>
<name>A0A8S1SV61_9CILI</name>
<comment type="caution">
    <text evidence="1">The sequence shown here is derived from an EMBL/GenBank/DDBJ whole genome shotgun (WGS) entry which is preliminary data.</text>
</comment>
<protein>
    <submittedName>
        <fullName evidence="1">Uncharacterized protein</fullName>
    </submittedName>
</protein>